<gene>
    <name evidence="1" type="ORF">CARN4_1804</name>
</gene>
<sequence length="153" mass="16967">MLALRRVVVGSRKNVGRFESTEPYAVISFVGWGGEHWRSSPRIKHPHNMLGRIIVRCDDCAGKMFPPYVPMSERQAARVAAFVLRLASKVDVLFIHCEQGLGRSPGAGRAVADAYGIPMENISEAWESDMKHNEYIESMVAKALAGLRAGQNR</sequence>
<name>E6Q2S3_9ZZZZ</name>
<dbReference type="AlphaFoldDB" id="E6Q2S3"/>
<evidence type="ECO:0000313" key="1">
    <source>
        <dbReference type="EMBL" id="CBI01483.1"/>
    </source>
</evidence>
<dbReference type="EMBL" id="CABO01000019">
    <property type="protein sequence ID" value="CBI01483.1"/>
    <property type="molecule type" value="Genomic_DNA"/>
</dbReference>
<accession>E6Q2S3</accession>
<reference evidence="1" key="1">
    <citation type="submission" date="2009-10" db="EMBL/GenBank/DDBJ databases">
        <title>Diversity of trophic interactions inside an arsenic-rich microbial ecosystem.</title>
        <authorList>
            <person name="Bertin P.N."/>
            <person name="Heinrich-Salmeron A."/>
            <person name="Pelletier E."/>
            <person name="Goulhen-Chollet F."/>
            <person name="Arsene-Ploetze F."/>
            <person name="Gallien S."/>
            <person name="Calteau A."/>
            <person name="Vallenet D."/>
            <person name="Casiot C."/>
            <person name="Chane-Woon-Ming B."/>
            <person name="Giloteaux L."/>
            <person name="Barakat M."/>
            <person name="Bonnefoy V."/>
            <person name="Bruneel O."/>
            <person name="Chandler M."/>
            <person name="Cleiss J."/>
            <person name="Duran R."/>
            <person name="Elbaz-Poulichet F."/>
            <person name="Fonknechten N."/>
            <person name="Lauga B."/>
            <person name="Mornico D."/>
            <person name="Ortet P."/>
            <person name="Schaeffer C."/>
            <person name="Siguier P."/>
            <person name="Alexander Thil Smith A."/>
            <person name="Van Dorsselaer A."/>
            <person name="Weissenbach J."/>
            <person name="Medigue C."/>
            <person name="Le Paslier D."/>
        </authorList>
    </citation>
    <scope>NUCLEOTIDE SEQUENCE</scope>
</reference>
<comment type="caution">
    <text evidence="1">The sequence shown here is derived from an EMBL/GenBank/DDBJ whole genome shotgun (WGS) entry which is preliminary data.</text>
</comment>
<protein>
    <recommendedName>
        <fullName evidence="2">Tyrosine specific protein phosphatases domain-containing protein</fullName>
    </recommendedName>
</protein>
<proteinExistence type="predicted"/>
<organism evidence="1">
    <name type="scientific">mine drainage metagenome</name>
    <dbReference type="NCBI Taxonomy" id="410659"/>
    <lineage>
        <taxon>unclassified sequences</taxon>
        <taxon>metagenomes</taxon>
        <taxon>ecological metagenomes</taxon>
    </lineage>
</organism>
<evidence type="ECO:0008006" key="2">
    <source>
        <dbReference type="Google" id="ProtNLM"/>
    </source>
</evidence>